<sequence length="49" mass="5674">MELMSSIPMSGPAWDLKKRVKLEKMLIRIPMLSEVDRVLDWADISLNSE</sequence>
<dbReference type="EMBL" id="BART01024683">
    <property type="protein sequence ID" value="GAG91849.1"/>
    <property type="molecule type" value="Genomic_DNA"/>
</dbReference>
<protein>
    <submittedName>
        <fullName evidence="1">Uncharacterized protein</fullName>
    </submittedName>
</protein>
<organism evidence="1">
    <name type="scientific">marine sediment metagenome</name>
    <dbReference type="NCBI Taxonomy" id="412755"/>
    <lineage>
        <taxon>unclassified sequences</taxon>
        <taxon>metagenomes</taxon>
        <taxon>ecological metagenomes</taxon>
    </lineage>
</organism>
<comment type="caution">
    <text evidence="1">The sequence shown here is derived from an EMBL/GenBank/DDBJ whole genome shotgun (WGS) entry which is preliminary data.</text>
</comment>
<evidence type="ECO:0000313" key="1">
    <source>
        <dbReference type="EMBL" id="GAG91849.1"/>
    </source>
</evidence>
<reference evidence="1" key="1">
    <citation type="journal article" date="2014" name="Front. Microbiol.">
        <title>High frequency of phylogenetically diverse reductive dehalogenase-homologous genes in deep subseafloor sedimentary metagenomes.</title>
        <authorList>
            <person name="Kawai M."/>
            <person name="Futagami T."/>
            <person name="Toyoda A."/>
            <person name="Takaki Y."/>
            <person name="Nishi S."/>
            <person name="Hori S."/>
            <person name="Arai W."/>
            <person name="Tsubouchi T."/>
            <person name="Morono Y."/>
            <person name="Uchiyama I."/>
            <person name="Ito T."/>
            <person name="Fujiyama A."/>
            <person name="Inagaki F."/>
            <person name="Takami H."/>
        </authorList>
    </citation>
    <scope>NUCLEOTIDE SEQUENCE</scope>
    <source>
        <strain evidence="1">Expedition CK06-06</strain>
    </source>
</reference>
<gene>
    <name evidence="1" type="ORF">S01H4_44504</name>
</gene>
<dbReference type="AlphaFoldDB" id="X1B7W1"/>
<proteinExistence type="predicted"/>
<accession>X1B7W1</accession>
<name>X1B7W1_9ZZZZ</name>
<feature type="non-terminal residue" evidence="1">
    <location>
        <position position="49"/>
    </location>
</feature>